<gene>
    <name evidence="2" type="ORF">E3W66_09415</name>
</gene>
<keyword evidence="1" id="KW-0812">Transmembrane</keyword>
<proteinExistence type="predicted"/>
<comment type="caution">
    <text evidence="2">The sequence shown here is derived from an EMBL/GenBank/DDBJ whole genome shotgun (WGS) entry which is preliminary data.</text>
</comment>
<evidence type="ECO:0000313" key="3">
    <source>
        <dbReference type="Proteomes" id="UP000298133"/>
    </source>
</evidence>
<dbReference type="EMBL" id="SPIA01000004">
    <property type="protein sequence ID" value="TFH67228.1"/>
    <property type="molecule type" value="Genomic_DNA"/>
</dbReference>
<accession>A0A4Y8UFQ5</accession>
<feature type="transmembrane region" description="Helical" evidence="1">
    <location>
        <begin position="21"/>
        <end position="40"/>
    </location>
</feature>
<evidence type="ECO:0000256" key="1">
    <source>
        <dbReference type="SAM" id="Phobius"/>
    </source>
</evidence>
<organism evidence="2 3">
    <name type="scientific">Gammaproteobacteria bacterium LSUCC0057</name>
    <dbReference type="NCBI Taxonomy" id="2559237"/>
    <lineage>
        <taxon>Bacteria</taxon>
        <taxon>Pseudomonadati</taxon>
        <taxon>Pseudomonadota</taxon>
        <taxon>Gammaproteobacteria</taxon>
        <taxon>Cellvibrionales</taxon>
        <taxon>Porticoccaceae</taxon>
        <taxon>SAR92 clade</taxon>
    </lineage>
</organism>
<evidence type="ECO:0000313" key="2">
    <source>
        <dbReference type="EMBL" id="TFH67228.1"/>
    </source>
</evidence>
<name>A0A4Y8UFQ5_9GAMM</name>
<dbReference type="Proteomes" id="UP000298133">
    <property type="component" value="Unassembled WGS sequence"/>
</dbReference>
<protein>
    <submittedName>
        <fullName evidence="2">Uncharacterized protein</fullName>
    </submittedName>
</protein>
<keyword evidence="3" id="KW-1185">Reference proteome</keyword>
<sequence length="182" mass="19851">MSERLEQIYQQWQQQPVRQRRLVVGAALLLVAVFLLQRLLPALAESWQLQQQRVALLHDVEWLYAELQQRRQMPGDCVALVASLPANLPRTEQLQTVAARRAIALTAPTTGSDSWQAQAASGDLLLKFMLFDSSCLGVDINAGSLALLELPEAGAESGTTVSYRASFTLAGSGASVEGTHHD</sequence>
<keyword evidence="1" id="KW-1133">Transmembrane helix</keyword>
<reference evidence="2 3" key="1">
    <citation type="submission" date="2019-03" db="EMBL/GenBank/DDBJ databases">
        <title>Draft genome of Gammaproteobacteria bacterium LSUCC0057, a member of the SAR92 clade.</title>
        <authorList>
            <person name="Lanclos V.C."/>
            <person name="Doiron C."/>
            <person name="Henson M.W."/>
            <person name="Thrash J.C."/>
        </authorList>
    </citation>
    <scope>NUCLEOTIDE SEQUENCE [LARGE SCALE GENOMIC DNA]</scope>
    <source>
        <strain evidence="2 3">LSUCC0057</strain>
    </source>
</reference>
<dbReference type="AlphaFoldDB" id="A0A4Y8UFQ5"/>
<keyword evidence="1" id="KW-0472">Membrane</keyword>